<dbReference type="EMBL" id="ML976675">
    <property type="protein sequence ID" value="KAF1974418.1"/>
    <property type="molecule type" value="Genomic_DNA"/>
</dbReference>
<keyword evidence="1" id="KW-0812">Transmembrane</keyword>
<keyword evidence="1" id="KW-0472">Membrane</keyword>
<sequence>MNWASHAVRGDNRPCMWISVPTRATPRLSYPYDWYFSRAGFPHCIILYIKIWANTIWFTIIGLPAQETTRRRTTLAHRRPVSRCYCEDQSSSQSCAAVLPLPL</sequence>
<evidence type="ECO:0000313" key="2">
    <source>
        <dbReference type="EMBL" id="KAF1974418.1"/>
    </source>
</evidence>
<evidence type="ECO:0000313" key="3">
    <source>
        <dbReference type="Proteomes" id="UP000800036"/>
    </source>
</evidence>
<dbReference type="AlphaFoldDB" id="A0A6A5VC73"/>
<organism evidence="2 3">
    <name type="scientific">Bimuria novae-zelandiae CBS 107.79</name>
    <dbReference type="NCBI Taxonomy" id="1447943"/>
    <lineage>
        <taxon>Eukaryota</taxon>
        <taxon>Fungi</taxon>
        <taxon>Dikarya</taxon>
        <taxon>Ascomycota</taxon>
        <taxon>Pezizomycotina</taxon>
        <taxon>Dothideomycetes</taxon>
        <taxon>Pleosporomycetidae</taxon>
        <taxon>Pleosporales</taxon>
        <taxon>Massarineae</taxon>
        <taxon>Didymosphaeriaceae</taxon>
        <taxon>Bimuria</taxon>
    </lineage>
</organism>
<feature type="transmembrane region" description="Helical" evidence="1">
    <location>
        <begin position="40"/>
        <end position="63"/>
    </location>
</feature>
<reference evidence="2" key="1">
    <citation type="journal article" date="2020" name="Stud. Mycol.">
        <title>101 Dothideomycetes genomes: a test case for predicting lifestyles and emergence of pathogens.</title>
        <authorList>
            <person name="Haridas S."/>
            <person name="Albert R."/>
            <person name="Binder M."/>
            <person name="Bloem J."/>
            <person name="Labutti K."/>
            <person name="Salamov A."/>
            <person name="Andreopoulos B."/>
            <person name="Baker S."/>
            <person name="Barry K."/>
            <person name="Bills G."/>
            <person name="Bluhm B."/>
            <person name="Cannon C."/>
            <person name="Castanera R."/>
            <person name="Culley D."/>
            <person name="Daum C."/>
            <person name="Ezra D."/>
            <person name="Gonzalez J."/>
            <person name="Henrissat B."/>
            <person name="Kuo A."/>
            <person name="Liang C."/>
            <person name="Lipzen A."/>
            <person name="Lutzoni F."/>
            <person name="Magnuson J."/>
            <person name="Mondo S."/>
            <person name="Nolan M."/>
            <person name="Ohm R."/>
            <person name="Pangilinan J."/>
            <person name="Park H.-J."/>
            <person name="Ramirez L."/>
            <person name="Alfaro M."/>
            <person name="Sun H."/>
            <person name="Tritt A."/>
            <person name="Yoshinaga Y."/>
            <person name="Zwiers L.-H."/>
            <person name="Turgeon B."/>
            <person name="Goodwin S."/>
            <person name="Spatafora J."/>
            <person name="Crous P."/>
            <person name="Grigoriev I."/>
        </authorList>
    </citation>
    <scope>NUCLEOTIDE SEQUENCE</scope>
    <source>
        <strain evidence="2">CBS 107.79</strain>
    </source>
</reference>
<protein>
    <submittedName>
        <fullName evidence="2">Uncharacterized protein</fullName>
    </submittedName>
</protein>
<dbReference type="Proteomes" id="UP000800036">
    <property type="component" value="Unassembled WGS sequence"/>
</dbReference>
<keyword evidence="3" id="KW-1185">Reference proteome</keyword>
<gene>
    <name evidence="2" type="ORF">BU23DRAFT_117043</name>
</gene>
<accession>A0A6A5VC73</accession>
<name>A0A6A5VC73_9PLEO</name>
<keyword evidence="1" id="KW-1133">Transmembrane helix</keyword>
<evidence type="ECO:0000256" key="1">
    <source>
        <dbReference type="SAM" id="Phobius"/>
    </source>
</evidence>
<proteinExistence type="predicted"/>